<dbReference type="PANTHER" id="PTHR34811:SF1">
    <property type="entry name" value="MATURASE K"/>
    <property type="match status" value="1"/>
</dbReference>
<keyword evidence="1" id="KW-0507">mRNA processing</keyword>
<keyword evidence="3" id="KW-1185">Reference proteome</keyword>
<evidence type="ECO:0000313" key="3">
    <source>
        <dbReference type="Proteomes" id="UP001054252"/>
    </source>
</evidence>
<evidence type="ECO:0000256" key="1">
    <source>
        <dbReference type="ARBA" id="ARBA00022664"/>
    </source>
</evidence>
<accession>A0AAV5MRB6</accession>
<reference evidence="2 3" key="1">
    <citation type="journal article" date="2021" name="Commun. Biol.">
        <title>The genome of Shorea leprosula (Dipterocarpaceae) highlights the ecological relevance of drought in aseasonal tropical rainforests.</title>
        <authorList>
            <person name="Ng K.K.S."/>
            <person name="Kobayashi M.J."/>
            <person name="Fawcett J.A."/>
            <person name="Hatakeyama M."/>
            <person name="Paape T."/>
            <person name="Ng C.H."/>
            <person name="Ang C.C."/>
            <person name="Tnah L.H."/>
            <person name="Lee C.T."/>
            <person name="Nishiyama T."/>
            <person name="Sese J."/>
            <person name="O'Brien M.J."/>
            <person name="Copetti D."/>
            <person name="Mohd Noor M.I."/>
            <person name="Ong R.C."/>
            <person name="Putra M."/>
            <person name="Sireger I.Z."/>
            <person name="Indrioko S."/>
            <person name="Kosugi Y."/>
            <person name="Izuno A."/>
            <person name="Isagi Y."/>
            <person name="Lee S.L."/>
            <person name="Shimizu K.K."/>
        </authorList>
    </citation>
    <scope>NUCLEOTIDE SEQUENCE [LARGE SCALE GENOMIC DNA]</scope>
    <source>
        <strain evidence="2">214</strain>
    </source>
</reference>
<dbReference type="GO" id="GO:0006397">
    <property type="term" value="P:mRNA processing"/>
    <property type="evidence" value="ECO:0007669"/>
    <property type="project" value="UniProtKB-KW"/>
</dbReference>
<dbReference type="EMBL" id="BPVZ01000526">
    <property type="protein sequence ID" value="GKV51674.1"/>
    <property type="molecule type" value="Genomic_DNA"/>
</dbReference>
<gene>
    <name evidence="2" type="ORF">SLEP1_g58306</name>
</gene>
<name>A0AAV5MRB6_9ROSI</name>
<sequence>MRLDSLVVRNQMLENSFIVDNVMKKLETKIPILALIGSLSKAKSCNAIGHPISKPI</sequence>
<dbReference type="Proteomes" id="UP001054252">
    <property type="component" value="Unassembled WGS sequence"/>
</dbReference>
<comment type="caution">
    <text evidence="2">The sequence shown here is derived from an EMBL/GenBank/DDBJ whole genome shotgun (WGS) entry which is preliminary data.</text>
</comment>
<dbReference type="AlphaFoldDB" id="A0AAV5MRB6"/>
<dbReference type="GO" id="GO:0009507">
    <property type="term" value="C:chloroplast"/>
    <property type="evidence" value="ECO:0007669"/>
    <property type="project" value="InterPro"/>
</dbReference>
<dbReference type="InterPro" id="IPR002866">
    <property type="entry name" value="Maturase_MatK"/>
</dbReference>
<protein>
    <recommendedName>
        <fullName evidence="4">Maturase K</fullName>
    </recommendedName>
</protein>
<proteinExistence type="predicted"/>
<evidence type="ECO:0008006" key="4">
    <source>
        <dbReference type="Google" id="ProtNLM"/>
    </source>
</evidence>
<organism evidence="2 3">
    <name type="scientific">Rubroshorea leprosula</name>
    <dbReference type="NCBI Taxonomy" id="152421"/>
    <lineage>
        <taxon>Eukaryota</taxon>
        <taxon>Viridiplantae</taxon>
        <taxon>Streptophyta</taxon>
        <taxon>Embryophyta</taxon>
        <taxon>Tracheophyta</taxon>
        <taxon>Spermatophyta</taxon>
        <taxon>Magnoliopsida</taxon>
        <taxon>eudicotyledons</taxon>
        <taxon>Gunneridae</taxon>
        <taxon>Pentapetalae</taxon>
        <taxon>rosids</taxon>
        <taxon>malvids</taxon>
        <taxon>Malvales</taxon>
        <taxon>Dipterocarpaceae</taxon>
        <taxon>Rubroshorea</taxon>
    </lineage>
</organism>
<dbReference type="PANTHER" id="PTHR34811">
    <property type="entry name" value="MATURASE K"/>
    <property type="match status" value="1"/>
</dbReference>
<evidence type="ECO:0000313" key="2">
    <source>
        <dbReference type="EMBL" id="GKV51674.1"/>
    </source>
</evidence>